<dbReference type="InterPro" id="IPR046886">
    <property type="entry name" value="RsmE_MTase_dom"/>
</dbReference>
<dbReference type="InterPro" id="IPR006700">
    <property type="entry name" value="RsmE"/>
</dbReference>
<gene>
    <name evidence="13" type="ORF">PZE19_21155</name>
</gene>
<evidence type="ECO:0000256" key="7">
    <source>
        <dbReference type="ARBA" id="ARBA00022691"/>
    </source>
</evidence>
<dbReference type="Gene3D" id="3.40.1280.10">
    <property type="match status" value="1"/>
</dbReference>
<dbReference type="InterPro" id="IPR015947">
    <property type="entry name" value="PUA-like_sf"/>
</dbReference>
<protein>
    <recommendedName>
        <fullName evidence="10">Ribosomal RNA small subunit methyltransferase E</fullName>
        <ecNumber evidence="10">2.1.1.193</ecNumber>
    </recommendedName>
</protein>
<keyword evidence="5 10" id="KW-0489">Methyltransferase</keyword>
<keyword evidence="14" id="KW-1185">Reference proteome</keyword>
<keyword evidence="3 10" id="KW-0963">Cytoplasm</keyword>
<evidence type="ECO:0000256" key="8">
    <source>
        <dbReference type="ARBA" id="ARBA00025699"/>
    </source>
</evidence>
<dbReference type="NCBIfam" id="TIGR00046">
    <property type="entry name" value="RsmE family RNA methyltransferase"/>
    <property type="match status" value="1"/>
</dbReference>
<dbReference type="Pfam" id="PF04452">
    <property type="entry name" value="Methyltrans_RNA"/>
    <property type="match status" value="1"/>
</dbReference>
<keyword evidence="7 10" id="KW-0949">S-adenosyl-L-methionine</keyword>
<dbReference type="PANTHER" id="PTHR30027:SF3">
    <property type="entry name" value="16S RRNA (URACIL(1498)-N(3))-METHYLTRANSFERASE"/>
    <property type="match status" value="1"/>
</dbReference>
<dbReference type="InterPro" id="IPR029028">
    <property type="entry name" value="Alpha/beta_knot_MTases"/>
</dbReference>
<evidence type="ECO:0000256" key="9">
    <source>
        <dbReference type="ARBA" id="ARBA00047944"/>
    </source>
</evidence>
<organism evidence="13 14">
    <name type="scientific">Paludisphaera mucosa</name>
    <dbReference type="NCBI Taxonomy" id="3030827"/>
    <lineage>
        <taxon>Bacteria</taxon>
        <taxon>Pseudomonadati</taxon>
        <taxon>Planctomycetota</taxon>
        <taxon>Planctomycetia</taxon>
        <taxon>Isosphaerales</taxon>
        <taxon>Isosphaeraceae</taxon>
        <taxon>Paludisphaera</taxon>
    </lineage>
</organism>
<comment type="caution">
    <text evidence="13">The sequence shown here is derived from an EMBL/GenBank/DDBJ whole genome shotgun (WGS) entry which is preliminary data.</text>
</comment>
<evidence type="ECO:0000313" key="14">
    <source>
        <dbReference type="Proteomes" id="UP001216907"/>
    </source>
</evidence>
<reference evidence="13 14" key="1">
    <citation type="submission" date="2023-03" db="EMBL/GenBank/DDBJ databases">
        <title>Paludisphaera mucosa sp. nov. a novel planctomycete from northern fen.</title>
        <authorList>
            <person name="Ivanova A."/>
        </authorList>
    </citation>
    <scope>NUCLEOTIDE SEQUENCE [LARGE SCALE GENOMIC DNA]</scope>
    <source>
        <strain evidence="13 14">Pla2</strain>
    </source>
</reference>
<evidence type="ECO:0000259" key="11">
    <source>
        <dbReference type="Pfam" id="PF04452"/>
    </source>
</evidence>
<evidence type="ECO:0000256" key="4">
    <source>
        <dbReference type="ARBA" id="ARBA00022552"/>
    </source>
</evidence>
<dbReference type="EC" id="2.1.1.193" evidence="10"/>
<evidence type="ECO:0000313" key="13">
    <source>
        <dbReference type="EMBL" id="MDG3006286.1"/>
    </source>
</evidence>
<dbReference type="EMBL" id="JARRAG010000002">
    <property type="protein sequence ID" value="MDG3006286.1"/>
    <property type="molecule type" value="Genomic_DNA"/>
</dbReference>
<evidence type="ECO:0000256" key="10">
    <source>
        <dbReference type="PIRNR" id="PIRNR015601"/>
    </source>
</evidence>
<keyword evidence="4 10" id="KW-0698">rRNA processing</keyword>
<comment type="function">
    <text evidence="8 10">Specifically methylates the N3 position of the uracil ring of uridine 1498 (m3U1498) in 16S rRNA. Acts on the fully assembled 30S ribosomal subunit.</text>
</comment>
<evidence type="ECO:0000259" key="12">
    <source>
        <dbReference type="Pfam" id="PF20260"/>
    </source>
</evidence>
<dbReference type="GO" id="GO:0032259">
    <property type="term" value="P:methylation"/>
    <property type="evidence" value="ECO:0007669"/>
    <property type="project" value="UniProtKB-KW"/>
</dbReference>
<sequence>MSQRFYCPTPPVDGRYRLDADESRHLTRVCRHGVGDLVELFDGRGFAVAARVATAGKDAVALEAEGPPLPDRESACSIEVGTAVPKGDRFDWLVEKAVEIGVARVVPLVTERSVVDPRGSKLDRLRRTIVEASKQSGRSRLMDLSPPEALGAFLGRADGLRLLADPAGVPCHAWPPIAPGVAVRLVVGPEGGLTDEETEQAVATGWIRVRLTASILRIETAVLAGAAAILARVQAVH</sequence>
<accession>A0ABT6FFE1</accession>
<dbReference type="SUPFAM" id="SSF88697">
    <property type="entry name" value="PUA domain-like"/>
    <property type="match status" value="1"/>
</dbReference>
<comment type="catalytic activity">
    <reaction evidence="9 10">
        <text>uridine(1498) in 16S rRNA + S-adenosyl-L-methionine = N(3)-methyluridine(1498) in 16S rRNA + S-adenosyl-L-homocysteine + H(+)</text>
        <dbReference type="Rhea" id="RHEA:42920"/>
        <dbReference type="Rhea" id="RHEA-COMP:10283"/>
        <dbReference type="Rhea" id="RHEA-COMP:10284"/>
        <dbReference type="ChEBI" id="CHEBI:15378"/>
        <dbReference type="ChEBI" id="CHEBI:57856"/>
        <dbReference type="ChEBI" id="CHEBI:59789"/>
        <dbReference type="ChEBI" id="CHEBI:65315"/>
        <dbReference type="ChEBI" id="CHEBI:74502"/>
        <dbReference type="EC" id="2.1.1.193"/>
    </reaction>
</comment>
<dbReference type="RefSeq" id="WP_277862586.1">
    <property type="nucleotide sequence ID" value="NZ_JARRAG010000002.1"/>
</dbReference>
<comment type="subcellular location">
    <subcellularLocation>
        <location evidence="1 10">Cytoplasm</location>
    </subcellularLocation>
</comment>
<evidence type="ECO:0000256" key="3">
    <source>
        <dbReference type="ARBA" id="ARBA00022490"/>
    </source>
</evidence>
<dbReference type="SUPFAM" id="SSF75217">
    <property type="entry name" value="alpha/beta knot"/>
    <property type="match status" value="1"/>
</dbReference>
<name>A0ABT6FFE1_9BACT</name>
<dbReference type="InterPro" id="IPR046887">
    <property type="entry name" value="RsmE_PUA-like"/>
</dbReference>
<dbReference type="PIRSF" id="PIRSF015601">
    <property type="entry name" value="MTase_slr0722"/>
    <property type="match status" value="1"/>
</dbReference>
<dbReference type="InterPro" id="IPR029026">
    <property type="entry name" value="tRNA_m1G_MTases_N"/>
</dbReference>
<dbReference type="PANTHER" id="PTHR30027">
    <property type="entry name" value="RIBOSOMAL RNA SMALL SUBUNIT METHYLTRANSFERASE E"/>
    <property type="match status" value="1"/>
</dbReference>
<dbReference type="GO" id="GO:0008168">
    <property type="term" value="F:methyltransferase activity"/>
    <property type="evidence" value="ECO:0007669"/>
    <property type="project" value="UniProtKB-KW"/>
</dbReference>
<comment type="similarity">
    <text evidence="2 10">Belongs to the RNA methyltransferase RsmE family.</text>
</comment>
<evidence type="ECO:0000256" key="6">
    <source>
        <dbReference type="ARBA" id="ARBA00022679"/>
    </source>
</evidence>
<dbReference type="Pfam" id="PF20260">
    <property type="entry name" value="PUA_4"/>
    <property type="match status" value="1"/>
</dbReference>
<dbReference type="CDD" id="cd18084">
    <property type="entry name" value="RsmE-like"/>
    <property type="match status" value="1"/>
</dbReference>
<proteinExistence type="inferred from homology"/>
<dbReference type="Proteomes" id="UP001216907">
    <property type="component" value="Unassembled WGS sequence"/>
</dbReference>
<keyword evidence="6 10" id="KW-0808">Transferase</keyword>
<evidence type="ECO:0000256" key="5">
    <source>
        <dbReference type="ARBA" id="ARBA00022603"/>
    </source>
</evidence>
<feature type="domain" description="Ribosomal RNA small subunit methyltransferase E PUA-like" evidence="12">
    <location>
        <begin position="18"/>
        <end position="63"/>
    </location>
</feature>
<feature type="domain" description="Ribosomal RNA small subunit methyltransferase E methyltransferase" evidence="11">
    <location>
        <begin position="73"/>
        <end position="229"/>
    </location>
</feature>
<evidence type="ECO:0000256" key="1">
    <source>
        <dbReference type="ARBA" id="ARBA00004496"/>
    </source>
</evidence>
<evidence type="ECO:0000256" key="2">
    <source>
        <dbReference type="ARBA" id="ARBA00005528"/>
    </source>
</evidence>